<gene>
    <name evidence="1" type="ORF">BS50DRAFT_372135</name>
</gene>
<organism evidence="1 2">
    <name type="scientific">Corynespora cassiicola Philippines</name>
    <dbReference type="NCBI Taxonomy" id="1448308"/>
    <lineage>
        <taxon>Eukaryota</taxon>
        <taxon>Fungi</taxon>
        <taxon>Dikarya</taxon>
        <taxon>Ascomycota</taxon>
        <taxon>Pezizomycotina</taxon>
        <taxon>Dothideomycetes</taxon>
        <taxon>Pleosporomycetidae</taxon>
        <taxon>Pleosporales</taxon>
        <taxon>Corynesporascaceae</taxon>
        <taxon>Corynespora</taxon>
    </lineage>
</organism>
<accession>A0A2T2NMW2</accession>
<name>A0A2T2NMW2_CORCC</name>
<reference evidence="1 2" key="1">
    <citation type="journal article" date="2018" name="Front. Microbiol.">
        <title>Genome-Wide Analysis of Corynespora cassiicola Leaf Fall Disease Putative Effectors.</title>
        <authorList>
            <person name="Lopez D."/>
            <person name="Ribeiro S."/>
            <person name="Label P."/>
            <person name="Fumanal B."/>
            <person name="Venisse J.S."/>
            <person name="Kohler A."/>
            <person name="de Oliveira R.R."/>
            <person name="Labutti K."/>
            <person name="Lipzen A."/>
            <person name="Lail K."/>
            <person name="Bauer D."/>
            <person name="Ohm R.A."/>
            <person name="Barry K.W."/>
            <person name="Spatafora J."/>
            <person name="Grigoriev I.V."/>
            <person name="Martin F.M."/>
            <person name="Pujade-Renaud V."/>
        </authorList>
    </citation>
    <scope>NUCLEOTIDE SEQUENCE [LARGE SCALE GENOMIC DNA]</scope>
    <source>
        <strain evidence="1 2">Philippines</strain>
    </source>
</reference>
<protein>
    <submittedName>
        <fullName evidence="1">Uncharacterized protein</fullName>
    </submittedName>
</protein>
<sequence length="84" mass="9482">MVFCPPQGGRFRCHGWDIRDQFPLCALFLLISLILGRRKRTRSEGPQEAQAIYAAMASTPDVFLASATPRVRRCWTLLQASRSS</sequence>
<dbReference type="EMBL" id="KZ678135">
    <property type="protein sequence ID" value="PSN66709.1"/>
    <property type="molecule type" value="Genomic_DNA"/>
</dbReference>
<proteinExistence type="predicted"/>
<dbReference type="Proteomes" id="UP000240883">
    <property type="component" value="Unassembled WGS sequence"/>
</dbReference>
<dbReference type="AlphaFoldDB" id="A0A2T2NMW2"/>
<keyword evidence="2" id="KW-1185">Reference proteome</keyword>
<evidence type="ECO:0000313" key="2">
    <source>
        <dbReference type="Proteomes" id="UP000240883"/>
    </source>
</evidence>
<evidence type="ECO:0000313" key="1">
    <source>
        <dbReference type="EMBL" id="PSN66709.1"/>
    </source>
</evidence>